<sequence length="306" mass="33075">MSKISSLVVFGATGTQGHPVVDAALRAGLSVRAVSRDVVKAEESLSSRAEVCEADLLEADSVRQAMAGMDAAFFYLPVMPQSAEAEAMLEHVIAAARAAGLQRLVFTTSAWCGEAMPPGPFVSGLRAASERVLNSGVEAVVLRPTLYLANLVWPHILREIRELGQLTYPPLDSGRRLNWTATEDQAKLAVAGLEADVAGEVFDIASPEPVTGPELCRMLAQVYRREVHYAPQTVADFAETLSHMAASAEVGRSVAALYEGIDRMPEDGPLIDTEALEQRFKVRLTPVSEWVEQRMGALLDLYGQKI</sequence>
<dbReference type="PANTHER" id="PTHR43162">
    <property type="match status" value="1"/>
</dbReference>
<keyword evidence="3" id="KW-1185">Reference proteome</keyword>
<proteinExistence type="predicted"/>
<dbReference type="InterPro" id="IPR008030">
    <property type="entry name" value="NmrA-like"/>
</dbReference>
<gene>
    <name evidence="2" type="ORF">G3I74_14825</name>
</gene>
<dbReference type="InterPro" id="IPR036291">
    <property type="entry name" value="NAD(P)-bd_dom_sf"/>
</dbReference>
<dbReference type="SUPFAM" id="SSF51735">
    <property type="entry name" value="NAD(P)-binding Rossmann-fold domains"/>
    <property type="match status" value="1"/>
</dbReference>
<protein>
    <submittedName>
        <fullName evidence="2">NAD(P)H-binding protein</fullName>
    </submittedName>
</protein>
<dbReference type="InterPro" id="IPR051604">
    <property type="entry name" value="Ergot_Alk_Oxidoreductase"/>
</dbReference>
<evidence type="ECO:0000259" key="1">
    <source>
        <dbReference type="Pfam" id="PF05368"/>
    </source>
</evidence>
<dbReference type="Gene3D" id="3.40.50.720">
    <property type="entry name" value="NAD(P)-binding Rossmann-like Domain"/>
    <property type="match status" value="1"/>
</dbReference>
<dbReference type="EMBL" id="JAAGSC010000044">
    <property type="protein sequence ID" value="NDY97002.1"/>
    <property type="molecule type" value="Genomic_DNA"/>
</dbReference>
<comment type="caution">
    <text evidence="2">The sequence shown here is derived from an EMBL/GenBank/DDBJ whole genome shotgun (WGS) entry which is preliminary data.</text>
</comment>
<dbReference type="Pfam" id="PF05368">
    <property type="entry name" value="NmrA"/>
    <property type="match status" value="1"/>
</dbReference>
<accession>A0A845V2Z8</accession>
<dbReference type="RefSeq" id="WP_164212377.1">
    <property type="nucleotide sequence ID" value="NZ_JAAGSC010000044.1"/>
</dbReference>
<dbReference type="AlphaFoldDB" id="A0A845V2Z8"/>
<reference evidence="2 3" key="1">
    <citation type="submission" date="2020-02" db="EMBL/GenBank/DDBJ databases">
        <authorList>
            <person name="Zhang X.-Y."/>
        </authorList>
    </citation>
    <scope>NUCLEOTIDE SEQUENCE [LARGE SCALE GENOMIC DNA]</scope>
    <source>
        <strain evidence="2 3">C33</strain>
    </source>
</reference>
<feature type="domain" description="NmrA-like" evidence="1">
    <location>
        <begin position="6"/>
        <end position="271"/>
    </location>
</feature>
<evidence type="ECO:0000313" key="2">
    <source>
        <dbReference type="EMBL" id="NDY97002.1"/>
    </source>
</evidence>
<organism evidence="2 3">
    <name type="scientific">Wenzhouxiangella limi</name>
    <dbReference type="NCBI Taxonomy" id="2707351"/>
    <lineage>
        <taxon>Bacteria</taxon>
        <taxon>Pseudomonadati</taxon>
        <taxon>Pseudomonadota</taxon>
        <taxon>Gammaproteobacteria</taxon>
        <taxon>Chromatiales</taxon>
        <taxon>Wenzhouxiangellaceae</taxon>
        <taxon>Wenzhouxiangella</taxon>
    </lineage>
</organism>
<name>A0A845V2Z8_9GAMM</name>
<dbReference type="Proteomes" id="UP000484885">
    <property type="component" value="Unassembled WGS sequence"/>
</dbReference>
<dbReference type="PANTHER" id="PTHR43162:SF1">
    <property type="entry name" value="PRESTALK A DIFFERENTIATION PROTEIN A"/>
    <property type="match status" value="1"/>
</dbReference>
<evidence type="ECO:0000313" key="3">
    <source>
        <dbReference type="Proteomes" id="UP000484885"/>
    </source>
</evidence>